<dbReference type="InterPro" id="IPR014729">
    <property type="entry name" value="Rossmann-like_a/b/a_fold"/>
</dbReference>
<proteinExistence type="predicted"/>
<dbReference type="Proteomes" id="UP000594262">
    <property type="component" value="Unplaced"/>
</dbReference>
<accession>A0A7M5X0N0</accession>
<dbReference type="Pfam" id="PF00582">
    <property type="entry name" value="Usp"/>
    <property type="match status" value="1"/>
</dbReference>
<dbReference type="CDD" id="cd23659">
    <property type="entry name" value="USP_At3g01520-like"/>
    <property type="match status" value="1"/>
</dbReference>
<dbReference type="EnsemblMetazoa" id="CLYHEMT015916.1">
    <property type="protein sequence ID" value="CLYHEMP015916.1"/>
    <property type="gene ID" value="CLYHEMG015916"/>
</dbReference>
<protein>
    <recommendedName>
        <fullName evidence="1">UspA domain-containing protein</fullName>
    </recommendedName>
</protein>
<dbReference type="InterPro" id="IPR006015">
    <property type="entry name" value="Universal_stress_UspA"/>
</dbReference>
<reference evidence="2" key="1">
    <citation type="submission" date="2021-01" db="UniProtKB">
        <authorList>
            <consortium name="EnsemblMetazoa"/>
        </authorList>
    </citation>
    <scope>IDENTIFICATION</scope>
</reference>
<dbReference type="PANTHER" id="PTHR46989:SF3">
    <property type="entry name" value="USPA DOMAIN-CONTAINING PROTEIN"/>
    <property type="match status" value="1"/>
</dbReference>
<feature type="domain" description="UspA" evidence="1">
    <location>
        <begin position="10"/>
        <end position="154"/>
    </location>
</feature>
<dbReference type="PRINTS" id="PR01438">
    <property type="entry name" value="UNVRSLSTRESS"/>
</dbReference>
<dbReference type="AlphaFoldDB" id="A0A7M5X0N0"/>
<name>A0A7M5X0N0_9CNID</name>
<evidence type="ECO:0000313" key="2">
    <source>
        <dbReference type="EnsemblMetazoa" id="CLYHEMP015916.1"/>
    </source>
</evidence>
<evidence type="ECO:0000313" key="3">
    <source>
        <dbReference type="Proteomes" id="UP000594262"/>
    </source>
</evidence>
<dbReference type="RefSeq" id="XP_066917330.1">
    <property type="nucleotide sequence ID" value="XM_067061229.1"/>
</dbReference>
<sequence>MEENKERMFVLPVDSSKHSERAFDWYLKHIHRPGDRIGIVHIHEPPVLNHEAFGVLGKFYEKDEFQKALQKSMNDSKSLVQKYEQKATSAGIESETIVKLNQHGAGHTICDVAATKNADGIVMGSRGLNLFRRTLLGSVSSYVLNHANTTVTITPPENAHQHHLLAIPKDDTEISTIL</sequence>
<dbReference type="Gene3D" id="3.40.50.620">
    <property type="entry name" value="HUPs"/>
    <property type="match status" value="1"/>
</dbReference>
<keyword evidence="3" id="KW-1185">Reference proteome</keyword>
<dbReference type="SUPFAM" id="SSF52402">
    <property type="entry name" value="Adenine nucleotide alpha hydrolases-like"/>
    <property type="match status" value="1"/>
</dbReference>
<dbReference type="InterPro" id="IPR006016">
    <property type="entry name" value="UspA"/>
</dbReference>
<dbReference type="GeneID" id="136804625"/>
<evidence type="ECO:0000259" key="1">
    <source>
        <dbReference type="Pfam" id="PF00582"/>
    </source>
</evidence>
<dbReference type="PANTHER" id="PTHR46989">
    <property type="entry name" value="USP DOMAIN-CONTAINING PROTEIN"/>
    <property type="match status" value="1"/>
</dbReference>
<dbReference type="OrthoDB" id="843225at2759"/>
<organism evidence="2 3">
    <name type="scientific">Clytia hemisphaerica</name>
    <dbReference type="NCBI Taxonomy" id="252671"/>
    <lineage>
        <taxon>Eukaryota</taxon>
        <taxon>Metazoa</taxon>
        <taxon>Cnidaria</taxon>
        <taxon>Hydrozoa</taxon>
        <taxon>Hydroidolina</taxon>
        <taxon>Leptothecata</taxon>
        <taxon>Obeliida</taxon>
        <taxon>Clytiidae</taxon>
        <taxon>Clytia</taxon>
    </lineage>
</organism>